<dbReference type="GO" id="GO:0000349">
    <property type="term" value="P:generation of catalytic spliceosome for first transesterification step"/>
    <property type="evidence" value="ECO:0007669"/>
    <property type="project" value="TreeGrafter"/>
</dbReference>
<feature type="domain" description="Pre-mRNA-splicing factor SYF1 central HAT repeats" evidence="9">
    <location>
        <begin position="152"/>
        <end position="362"/>
    </location>
</feature>
<evidence type="ECO:0008006" key="13">
    <source>
        <dbReference type="Google" id="ProtNLM"/>
    </source>
</evidence>
<dbReference type="Pfam" id="PF23231">
    <property type="entry name" value="HAT_Syf1_CNRKL1_C"/>
    <property type="match status" value="1"/>
</dbReference>
<dbReference type="InterPro" id="IPR011990">
    <property type="entry name" value="TPR-like_helical_dom_sf"/>
</dbReference>
<dbReference type="GO" id="GO:0071007">
    <property type="term" value="C:U2-type catalytic step 2 spliceosome"/>
    <property type="evidence" value="ECO:0007669"/>
    <property type="project" value="TreeGrafter"/>
</dbReference>
<dbReference type="InterPro" id="IPR055430">
    <property type="entry name" value="HAT_Syf1_CNRKL1_C"/>
</dbReference>
<evidence type="ECO:0000259" key="11">
    <source>
        <dbReference type="Pfam" id="PF23233"/>
    </source>
</evidence>
<evidence type="ECO:0000256" key="2">
    <source>
        <dbReference type="ARBA" id="ARBA00008644"/>
    </source>
</evidence>
<dbReference type="InterPro" id="IPR045075">
    <property type="entry name" value="Syf1-like"/>
</dbReference>
<dbReference type="GO" id="GO:0071014">
    <property type="term" value="C:post-mRNA release spliceosomal complex"/>
    <property type="evidence" value="ECO:0007669"/>
    <property type="project" value="TreeGrafter"/>
</dbReference>
<evidence type="ECO:0000256" key="7">
    <source>
        <dbReference type="ARBA" id="ARBA00023242"/>
    </source>
</evidence>
<feature type="compositionally biased region" description="Basic residues" evidence="8">
    <location>
        <begin position="834"/>
        <end position="848"/>
    </location>
</feature>
<feature type="region of interest" description="Disordered" evidence="8">
    <location>
        <begin position="745"/>
        <end position="848"/>
    </location>
</feature>
<comment type="subcellular location">
    <subcellularLocation>
        <location evidence="1">Nucleus</location>
    </subcellularLocation>
</comment>
<evidence type="ECO:0000259" key="10">
    <source>
        <dbReference type="Pfam" id="PF23231"/>
    </source>
</evidence>
<dbReference type="FunFam" id="1.25.40.10:FF:000137">
    <property type="entry name" value="Pre-mRNA-splicing factor syf1"/>
    <property type="match status" value="1"/>
</dbReference>
<keyword evidence="4" id="KW-0747">Spliceosome</keyword>
<evidence type="ECO:0000256" key="3">
    <source>
        <dbReference type="ARBA" id="ARBA00022664"/>
    </source>
</evidence>
<accession>A0A6B2KY33</accession>
<dbReference type="PANTHER" id="PTHR11246:SF5">
    <property type="entry name" value="PRE-MRNA-SPLICING FACTOR SYF1"/>
    <property type="match status" value="1"/>
</dbReference>
<dbReference type="Pfam" id="PF23220">
    <property type="entry name" value="HAT_Syf1_M"/>
    <property type="match status" value="1"/>
</dbReference>
<evidence type="ECO:0000256" key="4">
    <source>
        <dbReference type="ARBA" id="ARBA00022728"/>
    </source>
</evidence>
<dbReference type="Gene3D" id="1.25.40.10">
    <property type="entry name" value="Tetratricopeptide repeat domain"/>
    <property type="match status" value="4"/>
</dbReference>
<dbReference type="EMBL" id="GIBP01000539">
    <property type="protein sequence ID" value="NDV29508.1"/>
    <property type="molecule type" value="Transcribed_RNA"/>
</dbReference>
<reference evidence="12" key="1">
    <citation type="journal article" date="2020" name="J. Eukaryot. Microbiol.">
        <title>De novo Sequencing, Assembly and Annotation of the Transcriptome for the Free-Living Testate Amoeba Arcella intermedia.</title>
        <authorList>
            <person name="Ribeiro G.M."/>
            <person name="Porfirio-Sousa A.L."/>
            <person name="Maurer-Alcala X.X."/>
            <person name="Katz L.A."/>
            <person name="Lahr D.J.G."/>
        </authorList>
    </citation>
    <scope>NUCLEOTIDE SEQUENCE</scope>
</reference>
<evidence type="ECO:0000259" key="9">
    <source>
        <dbReference type="Pfam" id="PF23220"/>
    </source>
</evidence>
<feature type="domain" description="Pre-mRNA-splicing factor Syf1-like N-terminal HAT-repeats" evidence="11">
    <location>
        <begin position="2"/>
        <end position="150"/>
    </location>
</feature>
<protein>
    <recommendedName>
        <fullName evidence="13">Suppressor of forked domain-containing protein</fullName>
    </recommendedName>
</protein>
<keyword evidence="3" id="KW-0507">mRNA processing</keyword>
<dbReference type="FunFam" id="1.25.40.10:FF:000182">
    <property type="entry name" value="Pre-mRNA-splicing factor SYF1"/>
    <property type="match status" value="1"/>
</dbReference>
<evidence type="ECO:0000256" key="6">
    <source>
        <dbReference type="ARBA" id="ARBA00023187"/>
    </source>
</evidence>
<dbReference type="PANTHER" id="PTHR11246">
    <property type="entry name" value="PRE-MRNA SPLICING FACTOR"/>
    <property type="match status" value="1"/>
</dbReference>
<dbReference type="InterPro" id="IPR055433">
    <property type="entry name" value="HAT_Syf1-like_N"/>
</dbReference>
<keyword evidence="7" id="KW-0539">Nucleus</keyword>
<sequence>MNNRFSLKSWCRYLQHKKGADPTMRFMIYERALKEIPGSYKLWFNYLLERKSQIQNYKMDHPIYQKLINIFERALTFMHKYPRIWLEYLNFLIAQSLITLTRRTFDRALCALPVTQHDRIWPGYIKFVRIIGIPETAIRVYRRYLKLEPNHIEEYIDYLEEIQQFDEAAKQLAKIINSETFVSIQGKSKHELWMRLCKICSQNPEKITSVKVEAMIRSGLVKFTNEIAHLWTSLAEYFVGLGNFEKARDVYEEAINTVMTIRDFSQIWDAYVEFEYSVLSAKIKDMTEAEEKGQEVDQMEEEEFQFQMARYEDLVDRQAILISNVLLRQNPHNVNEWHKRIQLFKDNPKQVVLEYTRALTEVIDPKKATGKLYTLWVNFAKFWEERGKLSEARQVFEKAATVEFKKIDHLAAVWCEYIEMELRNLNFSTARELAQRATTVPSHYRRLPQNAPTTSRLYKSIRLWHLYADLEESFGTLFTTKAVYEKILDLRIASPATILNYAKFLEDNNFYEESFKVYEKGVAIFKFPAALDIWITYLNHFIDRYGGAKLERLRDLFEQAVETAPANFSAPLYLLYAEAEEKFGLSRHAMVIYDRATKAIEPVLRPKMFNIYIKRATENFGITRTRQIFEKAIEDLPDQYAKSFALRYANLERRLGEIDRARSIYTYCSQLCPPAQDPNFWETWKLFEVKHGNVDTVREMYRIKRSVAAQFNLSVNFNVNQNLGEGEPSQVPQDEMQKLEATTRAIQPPQPQQQPAAVSERPKNADEIQLDDEEMEPPVTTQSQIAVPARTSMEMEEEEENEKEKEKEDDVVIETKEVPRMVFGSAADQMDLKKTKKKGAKERLKKRI</sequence>
<proteinExistence type="inferred from homology"/>
<dbReference type="Pfam" id="PF23233">
    <property type="entry name" value="HAT_Syf1_CNRKL1_N"/>
    <property type="match status" value="1"/>
</dbReference>
<name>A0A6B2KY33_9EUKA</name>
<evidence type="ECO:0000256" key="1">
    <source>
        <dbReference type="ARBA" id="ARBA00004123"/>
    </source>
</evidence>
<dbReference type="InterPro" id="IPR056350">
    <property type="entry name" value="HAT_Syf1_central"/>
</dbReference>
<feature type="domain" description="Pre-mRNA-splicing factor Syf1/CRNKL1-like C-terminal HAT-repeats" evidence="10">
    <location>
        <begin position="365"/>
        <end position="742"/>
    </location>
</feature>
<dbReference type="GO" id="GO:0000974">
    <property type="term" value="C:Prp19 complex"/>
    <property type="evidence" value="ECO:0007669"/>
    <property type="project" value="TreeGrafter"/>
</dbReference>
<evidence type="ECO:0000256" key="8">
    <source>
        <dbReference type="SAM" id="MobiDB-lite"/>
    </source>
</evidence>
<feature type="compositionally biased region" description="Basic and acidic residues" evidence="8">
    <location>
        <begin position="802"/>
        <end position="819"/>
    </location>
</feature>
<dbReference type="InterPro" id="IPR003107">
    <property type="entry name" value="HAT"/>
</dbReference>
<dbReference type="AlphaFoldDB" id="A0A6B2KY33"/>
<dbReference type="SUPFAM" id="SSF48452">
    <property type="entry name" value="TPR-like"/>
    <property type="match status" value="5"/>
</dbReference>
<dbReference type="SMART" id="SM00386">
    <property type="entry name" value="HAT"/>
    <property type="match status" value="12"/>
</dbReference>
<dbReference type="FunFam" id="1.25.40.10:FF:000023">
    <property type="entry name" value="Pre-mRNA-splicing factor SYF1"/>
    <property type="match status" value="1"/>
</dbReference>
<comment type="similarity">
    <text evidence="2">Belongs to the crooked-neck family.</text>
</comment>
<organism evidence="12">
    <name type="scientific">Arcella intermedia</name>
    <dbReference type="NCBI Taxonomy" id="1963864"/>
    <lineage>
        <taxon>Eukaryota</taxon>
        <taxon>Amoebozoa</taxon>
        <taxon>Tubulinea</taxon>
        <taxon>Elardia</taxon>
        <taxon>Arcellinida</taxon>
        <taxon>Sphaerothecina</taxon>
        <taxon>Arcellidae</taxon>
        <taxon>Arcella</taxon>
    </lineage>
</organism>
<keyword evidence="5" id="KW-0677">Repeat</keyword>
<evidence type="ECO:0000256" key="5">
    <source>
        <dbReference type="ARBA" id="ARBA00022737"/>
    </source>
</evidence>
<evidence type="ECO:0000313" key="12">
    <source>
        <dbReference type="EMBL" id="NDV29508.1"/>
    </source>
</evidence>
<keyword evidence="6" id="KW-0508">mRNA splicing</keyword>